<protein>
    <submittedName>
        <fullName evidence="1">Ankyrin</fullName>
    </submittedName>
</protein>
<gene>
    <name evidence="1" type="ORF">N7494_002552</name>
</gene>
<dbReference type="InterPro" id="IPR036770">
    <property type="entry name" value="Ankyrin_rpt-contain_sf"/>
</dbReference>
<proteinExistence type="predicted"/>
<dbReference type="AlphaFoldDB" id="A0AAD6D478"/>
<evidence type="ECO:0000313" key="1">
    <source>
        <dbReference type="EMBL" id="KAJ5553174.1"/>
    </source>
</evidence>
<organism evidence="1 2">
    <name type="scientific">Penicillium frequentans</name>
    <dbReference type="NCBI Taxonomy" id="3151616"/>
    <lineage>
        <taxon>Eukaryota</taxon>
        <taxon>Fungi</taxon>
        <taxon>Dikarya</taxon>
        <taxon>Ascomycota</taxon>
        <taxon>Pezizomycotina</taxon>
        <taxon>Eurotiomycetes</taxon>
        <taxon>Eurotiomycetidae</taxon>
        <taxon>Eurotiales</taxon>
        <taxon>Aspergillaceae</taxon>
        <taxon>Penicillium</taxon>
    </lineage>
</organism>
<dbReference type="Gene3D" id="1.25.40.20">
    <property type="entry name" value="Ankyrin repeat-containing domain"/>
    <property type="match status" value="1"/>
</dbReference>
<accession>A0AAD6D478</accession>
<name>A0AAD6D478_9EURO</name>
<evidence type="ECO:0000313" key="2">
    <source>
        <dbReference type="Proteomes" id="UP001220324"/>
    </source>
</evidence>
<comment type="caution">
    <text evidence="1">The sequence shown here is derived from an EMBL/GenBank/DDBJ whole genome shotgun (WGS) entry which is preliminary data.</text>
</comment>
<dbReference type="SUPFAM" id="SSF48403">
    <property type="entry name" value="Ankyrin repeat"/>
    <property type="match status" value="1"/>
</dbReference>
<dbReference type="EMBL" id="JAQIZZ010000002">
    <property type="protein sequence ID" value="KAJ5553174.1"/>
    <property type="molecule type" value="Genomic_DNA"/>
</dbReference>
<keyword evidence="2" id="KW-1185">Reference proteome</keyword>
<dbReference type="Proteomes" id="UP001220324">
    <property type="component" value="Unassembled WGS sequence"/>
</dbReference>
<reference evidence="1 2" key="1">
    <citation type="journal article" date="2023" name="IMA Fungus">
        <title>Comparative genomic study of the Penicillium genus elucidates a diverse pangenome and 15 lateral gene transfer events.</title>
        <authorList>
            <person name="Petersen C."/>
            <person name="Sorensen T."/>
            <person name="Nielsen M.R."/>
            <person name="Sondergaard T.E."/>
            <person name="Sorensen J.L."/>
            <person name="Fitzpatrick D.A."/>
            <person name="Frisvad J.C."/>
            <person name="Nielsen K.L."/>
        </authorList>
    </citation>
    <scope>NUCLEOTIDE SEQUENCE [LARGE SCALE GENOMIC DNA]</scope>
    <source>
        <strain evidence="1 2">IBT 35679</strain>
    </source>
</reference>
<sequence>MEGIRWTDREQRNLLHLLMRHWNDENVRILEALMYILDIKSKDAYGQGIEHHGAIHGAFNKPLTWFLKERGQLELHIKDFSGKTPLEYAEEEVNRERHPDLFNSHRWEKSLHNLREICSNDKNSDT</sequence>